<sequence length="148" mass="16378">MNQLTRMMFVGVPGVLKSLVSFESGRGFESGLNLSSKVVVRVRGLKRNGFALKMSDVSGSVSGTFTISDIADTIQCLLVLYICAKASSIAKKTEELSESKAKDTETISKEELEKLFKLLDDAQVSMLKQKIQYEKIKSMSHRFTTTLQ</sequence>
<proteinExistence type="predicted"/>
<name>A0A7S0ZBV7_9RHOD</name>
<dbReference type="AlphaFoldDB" id="A0A7S0ZBV7"/>
<gene>
    <name evidence="1" type="ORF">TOLI1172_LOCUS1409</name>
</gene>
<organism evidence="1">
    <name type="scientific">Timspurckia oligopyrenoides</name>
    <dbReference type="NCBI Taxonomy" id="708627"/>
    <lineage>
        <taxon>Eukaryota</taxon>
        <taxon>Rhodophyta</taxon>
        <taxon>Bangiophyceae</taxon>
        <taxon>Porphyridiales</taxon>
        <taxon>Porphyridiaceae</taxon>
        <taxon>Timspurckia</taxon>
    </lineage>
</organism>
<evidence type="ECO:0000313" key="1">
    <source>
        <dbReference type="EMBL" id="CAD8817021.1"/>
    </source>
</evidence>
<protein>
    <submittedName>
        <fullName evidence="1">Uncharacterized protein</fullName>
    </submittedName>
</protein>
<dbReference type="EMBL" id="HBFP01001951">
    <property type="protein sequence ID" value="CAD8817021.1"/>
    <property type="molecule type" value="Transcribed_RNA"/>
</dbReference>
<reference evidence="1" key="1">
    <citation type="submission" date="2021-01" db="EMBL/GenBank/DDBJ databases">
        <authorList>
            <person name="Corre E."/>
            <person name="Pelletier E."/>
            <person name="Niang G."/>
            <person name="Scheremetjew M."/>
            <person name="Finn R."/>
            <person name="Kale V."/>
            <person name="Holt S."/>
            <person name="Cochrane G."/>
            <person name="Meng A."/>
            <person name="Brown T."/>
            <person name="Cohen L."/>
        </authorList>
    </citation>
    <scope>NUCLEOTIDE SEQUENCE</scope>
    <source>
        <strain evidence="1">CCMP3278</strain>
    </source>
</reference>
<accession>A0A7S0ZBV7</accession>